<name>A0ACC0IMW1_9ERIC</name>
<gene>
    <name evidence="1" type="ORF">LOK49_LG02G01925</name>
</gene>
<organism evidence="1 2">
    <name type="scientific">Camellia lanceoleosa</name>
    <dbReference type="NCBI Taxonomy" id="1840588"/>
    <lineage>
        <taxon>Eukaryota</taxon>
        <taxon>Viridiplantae</taxon>
        <taxon>Streptophyta</taxon>
        <taxon>Embryophyta</taxon>
        <taxon>Tracheophyta</taxon>
        <taxon>Spermatophyta</taxon>
        <taxon>Magnoliopsida</taxon>
        <taxon>eudicotyledons</taxon>
        <taxon>Gunneridae</taxon>
        <taxon>Pentapetalae</taxon>
        <taxon>asterids</taxon>
        <taxon>Ericales</taxon>
        <taxon>Theaceae</taxon>
        <taxon>Camellia</taxon>
    </lineage>
</organism>
<protein>
    <submittedName>
        <fullName evidence="1">Sugar carrier protein C</fullName>
    </submittedName>
</protein>
<proteinExistence type="predicted"/>
<comment type="caution">
    <text evidence="1">The sequence shown here is derived from an EMBL/GenBank/DDBJ whole genome shotgun (WGS) entry which is preliminary data.</text>
</comment>
<dbReference type="Proteomes" id="UP001060215">
    <property type="component" value="Chromosome 3"/>
</dbReference>
<reference evidence="1 2" key="1">
    <citation type="journal article" date="2022" name="Plant J.">
        <title>Chromosome-level genome of Camellia lanceoleosa provides a valuable resource for understanding genome evolution and self-incompatibility.</title>
        <authorList>
            <person name="Gong W."/>
            <person name="Xiao S."/>
            <person name="Wang L."/>
            <person name="Liao Z."/>
            <person name="Chang Y."/>
            <person name="Mo W."/>
            <person name="Hu G."/>
            <person name="Li W."/>
            <person name="Zhao G."/>
            <person name="Zhu H."/>
            <person name="Hu X."/>
            <person name="Ji K."/>
            <person name="Xiang X."/>
            <person name="Song Q."/>
            <person name="Yuan D."/>
            <person name="Jin S."/>
            <person name="Zhang L."/>
        </authorList>
    </citation>
    <scope>NUCLEOTIDE SEQUENCE [LARGE SCALE GENOMIC DNA]</scope>
    <source>
        <strain evidence="1">SQ_2022a</strain>
    </source>
</reference>
<accession>A0ACC0IMW1</accession>
<evidence type="ECO:0000313" key="1">
    <source>
        <dbReference type="EMBL" id="KAI8025176.1"/>
    </source>
</evidence>
<dbReference type="EMBL" id="CM045760">
    <property type="protein sequence ID" value="KAI8025176.1"/>
    <property type="molecule type" value="Genomic_DNA"/>
</dbReference>
<sequence length="84" mass="9546">MAPQIPQNPQHQLSTIHHNWHSVPTILMILSSLWVFETPNSIIERGHFDKAKKQLQRIHGVADIQAKFNNLVHASAASKEVEHP</sequence>
<evidence type="ECO:0000313" key="2">
    <source>
        <dbReference type="Proteomes" id="UP001060215"/>
    </source>
</evidence>
<keyword evidence="2" id="KW-1185">Reference proteome</keyword>